<feature type="signal peptide" evidence="1">
    <location>
        <begin position="1"/>
        <end position="23"/>
    </location>
</feature>
<protein>
    <submittedName>
        <fullName evidence="2">Uncharacterized protein</fullName>
    </submittedName>
</protein>
<evidence type="ECO:0000313" key="2">
    <source>
        <dbReference type="EMBL" id="ORY36972.1"/>
    </source>
</evidence>
<sequence length="215" mass="24561">MKNINFILLIVLINFSIYNKVLSYTTKFLNTNYTLDFIKNSAQVIKCTPNTECPHYSGGCHVMDVDIHSNTYGSGYCNLSFICRQDKNCVVELKEEILFSDNNHKYLTTQTYDLREGFTEIKNDLFVSSCQVEDINNLLTSIDDNNCKTNDNCYSDTCQNGICVSNTANPTYQCNLIYHDTKKEPVIECVTIDQYKCENGKNVPVIIVIILKEMT</sequence>
<dbReference type="EMBL" id="MCOG01000145">
    <property type="protein sequence ID" value="ORY36972.1"/>
    <property type="molecule type" value="Genomic_DNA"/>
</dbReference>
<comment type="caution">
    <text evidence="2">The sequence shown here is derived from an EMBL/GenBank/DDBJ whole genome shotgun (WGS) entry which is preliminary data.</text>
</comment>
<reference evidence="2 3" key="1">
    <citation type="submission" date="2016-08" db="EMBL/GenBank/DDBJ databases">
        <title>A Parts List for Fungal Cellulosomes Revealed by Comparative Genomics.</title>
        <authorList>
            <consortium name="DOE Joint Genome Institute"/>
            <person name="Haitjema C.H."/>
            <person name="Gilmore S.P."/>
            <person name="Henske J.K."/>
            <person name="Solomon K.V."/>
            <person name="De Groot R."/>
            <person name="Kuo A."/>
            <person name="Mondo S.J."/>
            <person name="Salamov A.A."/>
            <person name="Labutti K."/>
            <person name="Zhao Z."/>
            <person name="Chiniquy J."/>
            <person name="Barry K."/>
            <person name="Brewer H.M."/>
            <person name="Purvine S.O."/>
            <person name="Wright A.T."/>
            <person name="Boxma B."/>
            <person name="Van Alen T."/>
            <person name="Hackstein J.H."/>
            <person name="Baker S.E."/>
            <person name="Grigoriev I.V."/>
            <person name="O'Malley M.A."/>
        </authorList>
    </citation>
    <scope>NUCLEOTIDE SEQUENCE [LARGE SCALE GENOMIC DNA]</scope>
    <source>
        <strain evidence="2 3">G1</strain>
    </source>
</reference>
<feature type="chain" id="PRO_5013345067" evidence="1">
    <location>
        <begin position="24"/>
        <end position="215"/>
    </location>
</feature>
<keyword evidence="1" id="KW-0732">Signal</keyword>
<gene>
    <name evidence="2" type="ORF">LY90DRAFT_704740</name>
</gene>
<dbReference type="Proteomes" id="UP000193920">
    <property type="component" value="Unassembled WGS sequence"/>
</dbReference>
<accession>A0A1Y2BQD8</accession>
<dbReference type="AlphaFoldDB" id="A0A1Y2BQD8"/>
<evidence type="ECO:0000256" key="1">
    <source>
        <dbReference type="SAM" id="SignalP"/>
    </source>
</evidence>
<keyword evidence="3" id="KW-1185">Reference proteome</keyword>
<evidence type="ECO:0000313" key="3">
    <source>
        <dbReference type="Proteomes" id="UP000193920"/>
    </source>
</evidence>
<name>A0A1Y2BQD8_9FUNG</name>
<dbReference type="OrthoDB" id="2135433at2759"/>
<organism evidence="2 3">
    <name type="scientific">Neocallimastix californiae</name>
    <dbReference type="NCBI Taxonomy" id="1754190"/>
    <lineage>
        <taxon>Eukaryota</taxon>
        <taxon>Fungi</taxon>
        <taxon>Fungi incertae sedis</taxon>
        <taxon>Chytridiomycota</taxon>
        <taxon>Chytridiomycota incertae sedis</taxon>
        <taxon>Neocallimastigomycetes</taxon>
        <taxon>Neocallimastigales</taxon>
        <taxon>Neocallimastigaceae</taxon>
        <taxon>Neocallimastix</taxon>
    </lineage>
</organism>
<proteinExistence type="predicted"/>